<dbReference type="Proteomes" id="UP000253551">
    <property type="component" value="Unassembled WGS sequence"/>
</dbReference>
<evidence type="ECO:0000313" key="2">
    <source>
        <dbReference type="EMBL" id="RCI02094.1"/>
    </source>
</evidence>
<dbReference type="Pfam" id="PF00583">
    <property type="entry name" value="Acetyltransf_1"/>
    <property type="match status" value="1"/>
</dbReference>
<dbReference type="GO" id="GO:0016747">
    <property type="term" value="F:acyltransferase activity, transferring groups other than amino-acyl groups"/>
    <property type="evidence" value="ECO:0007669"/>
    <property type="project" value="InterPro"/>
</dbReference>
<dbReference type="STRING" id="4846.A0A367KIN6"/>
<keyword evidence="3" id="KW-1185">Reference proteome</keyword>
<comment type="caution">
    <text evidence="2">The sequence shown here is derived from an EMBL/GenBank/DDBJ whole genome shotgun (WGS) entry which is preliminary data.</text>
</comment>
<dbReference type="InterPro" id="IPR052523">
    <property type="entry name" value="Trichothecene_AcTrans"/>
</dbReference>
<dbReference type="EMBL" id="PJQM01001534">
    <property type="protein sequence ID" value="RCI02094.1"/>
    <property type="molecule type" value="Genomic_DNA"/>
</dbReference>
<dbReference type="CDD" id="cd04301">
    <property type="entry name" value="NAT_SF"/>
    <property type="match status" value="1"/>
</dbReference>
<dbReference type="SUPFAM" id="SSF55729">
    <property type="entry name" value="Acyl-CoA N-acyltransferases (Nat)"/>
    <property type="match status" value="1"/>
</dbReference>
<protein>
    <recommendedName>
        <fullName evidence="1">N-acetyltransferase domain-containing protein</fullName>
    </recommendedName>
</protein>
<gene>
    <name evidence="2" type="ORF">CU098_011191</name>
</gene>
<dbReference type="InterPro" id="IPR000182">
    <property type="entry name" value="GNAT_dom"/>
</dbReference>
<evidence type="ECO:0000259" key="1">
    <source>
        <dbReference type="Pfam" id="PF00583"/>
    </source>
</evidence>
<feature type="domain" description="N-acetyltransferase" evidence="1">
    <location>
        <begin position="153"/>
        <end position="196"/>
    </location>
</feature>
<proteinExistence type="predicted"/>
<dbReference type="AlphaFoldDB" id="A0A367KIN6"/>
<dbReference type="Gene3D" id="3.40.630.30">
    <property type="match status" value="1"/>
</dbReference>
<dbReference type="InterPro" id="IPR016181">
    <property type="entry name" value="Acyl_CoA_acyltransferase"/>
</dbReference>
<organism evidence="2 3">
    <name type="scientific">Rhizopus stolonifer</name>
    <name type="common">Rhizopus nigricans</name>
    <dbReference type="NCBI Taxonomy" id="4846"/>
    <lineage>
        <taxon>Eukaryota</taxon>
        <taxon>Fungi</taxon>
        <taxon>Fungi incertae sedis</taxon>
        <taxon>Mucoromycota</taxon>
        <taxon>Mucoromycotina</taxon>
        <taxon>Mucoromycetes</taxon>
        <taxon>Mucorales</taxon>
        <taxon>Mucorineae</taxon>
        <taxon>Rhizopodaceae</taxon>
        <taxon>Rhizopus</taxon>
    </lineage>
</organism>
<evidence type="ECO:0000313" key="3">
    <source>
        <dbReference type="Proteomes" id="UP000253551"/>
    </source>
</evidence>
<accession>A0A367KIN6</accession>
<dbReference type="PANTHER" id="PTHR42791">
    <property type="entry name" value="GNAT FAMILY ACETYLTRANSFERASE"/>
    <property type="match status" value="1"/>
</dbReference>
<reference evidence="2 3" key="1">
    <citation type="journal article" date="2018" name="G3 (Bethesda)">
        <title>Phylogenetic and Phylogenomic Definition of Rhizopus Species.</title>
        <authorList>
            <person name="Gryganskyi A.P."/>
            <person name="Golan J."/>
            <person name="Dolatabadi S."/>
            <person name="Mondo S."/>
            <person name="Robb S."/>
            <person name="Idnurm A."/>
            <person name="Muszewska A."/>
            <person name="Steczkiewicz K."/>
            <person name="Masonjones S."/>
            <person name="Liao H.L."/>
            <person name="Gajdeczka M.T."/>
            <person name="Anike F."/>
            <person name="Vuek A."/>
            <person name="Anishchenko I.M."/>
            <person name="Voigt K."/>
            <person name="de Hoog G.S."/>
            <person name="Smith M.E."/>
            <person name="Heitman J."/>
            <person name="Vilgalys R."/>
            <person name="Stajich J.E."/>
        </authorList>
    </citation>
    <scope>NUCLEOTIDE SEQUENCE [LARGE SCALE GENOMIC DNA]</scope>
    <source>
        <strain evidence="2 3">LSU 92-RS-03</strain>
    </source>
</reference>
<dbReference type="PANTHER" id="PTHR42791:SF1">
    <property type="entry name" value="N-ACETYLTRANSFERASE DOMAIN-CONTAINING PROTEIN"/>
    <property type="match status" value="1"/>
</dbReference>
<name>A0A367KIN6_RHIST</name>
<dbReference type="OrthoDB" id="2115692at2759"/>
<sequence length="261" mass="29863">MSIKNLEIVKKKEHRLSRRLTIDTLEPYVNIRPIIKKADNEAASILVEAYADSLLLNWITGSMKDPKKKHDTYQDMFKMLIRAAASKSREFAVQINGCKGILLWSEGNSDILAINNAISKRKLWSSLGGIATMKAILAHHRNLTKMKKKIVGDRNHLSINFIGVLPAERRRHFGTSLLQYVLKKADEVQLPVFAEVWSQDILGWFTQYGFEVHVQKDLNDKENICIFYLLREPRQNIETQVTNDPIAALNLEPPREDTITA</sequence>